<evidence type="ECO:0000256" key="1">
    <source>
        <dbReference type="SAM" id="SignalP"/>
    </source>
</evidence>
<sequence length="198" mass="22087">MKKTLMLLFTLVFVLPLSACSSGSVSSINTVITKKNLNTWQQLTAQLPVVQANKEGSNQGFTIADSIGKESVIEGTVYNLKKLNVKANHAHTRVSVHVDKVINGDKNLQNKVIDLVFDGGITTTNSWYKNKNQTREADHHIMVEYNQNKLPKIGSKVVVEVNPVDLNDESGNLELLRQNKMDLNKTYNWQALGANYSF</sequence>
<accession>A0A4Z0JDV7</accession>
<name>A0A4Z0JDV7_9LACO</name>
<evidence type="ECO:0000313" key="3">
    <source>
        <dbReference type="Proteomes" id="UP000298021"/>
    </source>
</evidence>
<protein>
    <recommendedName>
        <fullName evidence="4">DUF3221 domain-containing protein</fullName>
    </recommendedName>
</protein>
<proteinExistence type="predicted"/>
<comment type="caution">
    <text evidence="2">The sequence shown here is derived from an EMBL/GenBank/DDBJ whole genome shotgun (WGS) entry which is preliminary data.</text>
</comment>
<dbReference type="OrthoDB" id="2315450at2"/>
<evidence type="ECO:0008006" key="4">
    <source>
        <dbReference type="Google" id="ProtNLM"/>
    </source>
</evidence>
<gene>
    <name evidence="2" type="ORF">EGT49_12430</name>
</gene>
<keyword evidence="3" id="KW-1185">Reference proteome</keyword>
<dbReference type="Proteomes" id="UP000298021">
    <property type="component" value="Unassembled WGS sequence"/>
</dbReference>
<keyword evidence="1" id="KW-0732">Signal</keyword>
<organism evidence="2 3">
    <name type="scientific">Companilactobacillus suantsaicola</name>
    <dbReference type="NCBI Taxonomy" id="2487723"/>
    <lineage>
        <taxon>Bacteria</taxon>
        <taxon>Bacillati</taxon>
        <taxon>Bacillota</taxon>
        <taxon>Bacilli</taxon>
        <taxon>Lactobacillales</taxon>
        <taxon>Lactobacillaceae</taxon>
        <taxon>Companilactobacillus</taxon>
    </lineage>
</organism>
<dbReference type="RefSeq" id="WP_135374702.1">
    <property type="nucleotide sequence ID" value="NZ_RKLY01000060.1"/>
</dbReference>
<dbReference type="EMBL" id="RKLY01000060">
    <property type="protein sequence ID" value="TGD20769.1"/>
    <property type="molecule type" value="Genomic_DNA"/>
</dbReference>
<evidence type="ECO:0000313" key="2">
    <source>
        <dbReference type="EMBL" id="TGD20769.1"/>
    </source>
</evidence>
<feature type="signal peptide" evidence="1">
    <location>
        <begin position="1"/>
        <end position="19"/>
    </location>
</feature>
<dbReference type="AlphaFoldDB" id="A0A4Z0JDV7"/>
<feature type="chain" id="PRO_5039004541" description="DUF3221 domain-containing protein" evidence="1">
    <location>
        <begin position="20"/>
        <end position="198"/>
    </location>
</feature>
<reference evidence="2 3" key="1">
    <citation type="submission" date="2018-10" db="EMBL/GenBank/DDBJ databases">
        <title>Lactobacillus sp. R7 and Lactobacillus sp. R19 isolated from fermented mustard green product of Taiwan.</title>
        <authorList>
            <person name="Lin S.-T."/>
        </authorList>
    </citation>
    <scope>NUCLEOTIDE SEQUENCE [LARGE SCALE GENOMIC DNA]</scope>
    <source>
        <strain evidence="2 3">BCRC 81127</strain>
    </source>
</reference>